<dbReference type="SUPFAM" id="SSF56317">
    <property type="entry name" value="Carbon-nitrogen hydrolase"/>
    <property type="match status" value="1"/>
</dbReference>
<dbReference type="EMBL" id="LT629753">
    <property type="protein sequence ID" value="SDS33346.1"/>
    <property type="molecule type" value="Genomic_DNA"/>
</dbReference>
<reference evidence="3 4" key="1">
    <citation type="submission" date="2016-10" db="EMBL/GenBank/DDBJ databases">
        <authorList>
            <person name="Varghese N."/>
            <person name="Submissions S."/>
        </authorList>
    </citation>
    <scope>NUCLEOTIDE SEQUENCE [LARGE SCALE GENOMIC DNA]</scope>
    <source>
        <strain evidence="3 4">BS2981</strain>
    </source>
</reference>
<dbReference type="PROSITE" id="PS50263">
    <property type="entry name" value="CN_HYDROLASE"/>
    <property type="match status" value="1"/>
</dbReference>
<dbReference type="PANTHER" id="PTHR43674:SF2">
    <property type="entry name" value="BETA-UREIDOPROPIONASE"/>
    <property type="match status" value="1"/>
</dbReference>
<protein>
    <submittedName>
        <fullName evidence="3">Predicted amidohydrolase</fullName>
    </submittedName>
</protein>
<keyword evidence="1" id="KW-0378">Hydrolase</keyword>
<evidence type="ECO:0000259" key="2">
    <source>
        <dbReference type="PROSITE" id="PS50263"/>
    </source>
</evidence>
<dbReference type="InterPro" id="IPR036526">
    <property type="entry name" value="C-N_Hydrolase_sf"/>
</dbReference>
<dbReference type="CDD" id="cd07580">
    <property type="entry name" value="nitrilase_2"/>
    <property type="match status" value="1"/>
</dbReference>
<dbReference type="InterPro" id="IPR050345">
    <property type="entry name" value="Aliph_Amidase/BUP"/>
</dbReference>
<evidence type="ECO:0000313" key="3">
    <source>
        <dbReference type="EMBL" id="SDS33346.1"/>
    </source>
</evidence>
<keyword evidence="4" id="KW-1185">Reference proteome</keyword>
<dbReference type="Gene3D" id="3.60.110.10">
    <property type="entry name" value="Carbon-nitrogen hydrolase"/>
    <property type="match status" value="1"/>
</dbReference>
<dbReference type="Proteomes" id="UP000199576">
    <property type="component" value="Chromosome I"/>
</dbReference>
<dbReference type="InterPro" id="IPR003010">
    <property type="entry name" value="C-N_Hydrolase"/>
</dbReference>
<accession>A0ABY0UA93</accession>
<organism evidence="3 4">
    <name type="scientific">Pseudomonas cedrina</name>
    <dbReference type="NCBI Taxonomy" id="651740"/>
    <lineage>
        <taxon>Bacteria</taxon>
        <taxon>Pseudomonadati</taxon>
        <taxon>Pseudomonadota</taxon>
        <taxon>Gammaproteobacteria</taxon>
        <taxon>Pseudomonadales</taxon>
        <taxon>Pseudomonadaceae</taxon>
        <taxon>Pseudomonas</taxon>
    </lineage>
</organism>
<feature type="domain" description="CN hydrolase" evidence="2">
    <location>
        <begin position="13"/>
        <end position="262"/>
    </location>
</feature>
<gene>
    <name evidence="3" type="ORF">SAMN04490182_1294</name>
</gene>
<sequence length="300" mass="33505">MRAPAMNQATSPVRVSVVQFDPQVGTQHRTANLRRSLELATEAANGGAHLIVLPELSNCGYFFANRQDAFEHAEVVPEGRSMQAWIDFASRHQVYLAAGLSEIDGVQLFNTSVLIGPDGFIGKYRKAHLWNLEKLWFTPGNTGFPVFDTPIGRIGMLICWDIWFPEVPRILSQQGADIICSLNNWVWTPPPLFDESGRCMASYLTMTAAHVNNVFIAAASRIGEERDARYLGCSLIAGTNGWPIGQVASADRQEVLFADINLSTARSAPIWNNLNDLQRDRRIDLYDQMLGYDRHPAFPR</sequence>
<name>A0ABY0UA93_PSECE</name>
<evidence type="ECO:0000313" key="4">
    <source>
        <dbReference type="Proteomes" id="UP000199576"/>
    </source>
</evidence>
<evidence type="ECO:0000256" key="1">
    <source>
        <dbReference type="ARBA" id="ARBA00022801"/>
    </source>
</evidence>
<proteinExistence type="predicted"/>
<dbReference type="PANTHER" id="PTHR43674">
    <property type="entry name" value="NITRILASE C965.09-RELATED"/>
    <property type="match status" value="1"/>
</dbReference>
<dbReference type="Pfam" id="PF00795">
    <property type="entry name" value="CN_hydrolase"/>
    <property type="match status" value="1"/>
</dbReference>